<comment type="caution">
    <text evidence="1">The sequence shown here is derived from an EMBL/GenBank/DDBJ whole genome shotgun (WGS) entry which is preliminary data.</text>
</comment>
<dbReference type="EMBL" id="CM020620">
    <property type="protein sequence ID" value="KAK1870147.1"/>
    <property type="molecule type" value="Genomic_DNA"/>
</dbReference>
<name>A0ACC3CJZ3_PYRYE</name>
<evidence type="ECO:0000313" key="1">
    <source>
        <dbReference type="EMBL" id="KAK1870147.1"/>
    </source>
</evidence>
<gene>
    <name evidence="1" type="ORF">I4F81_012609</name>
</gene>
<accession>A0ACC3CJZ3</accession>
<keyword evidence="2" id="KW-1185">Reference proteome</keyword>
<organism evidence="1 2">
    <name type="scientific">Pyropia yezoensis</name>
    <name type="common">Susabi-nori</name>
    <name type="synonym">Porphyra yezoensis</name>
    <dbReference type="NCBI Taxonomy" id="2788"/>
    <lineage>
        <taxon>Eukaryota</taxon>
        <taxon>Rhodophyta</taxon>
        <taxon>Bangiophyceae</taxon>
        <taxon>Bangiales</taxon>
        <taxon>Bangiaceae</taxon>
        <taxon>Pyropia</taxon>
    </lineage>
</organism>
<evidence type="ECO:0000313" key="2">
    <source>
        <dbReference type="Proteomes" id="UP000798662"/>
    </source>
</evidence>
<sequence>MDKAPRRGGRSSPSASDARFSKHAHPTLGVPCAGDSVCLQPPPDSVSATEMLARIEYFSRPVGIWTFLGSWYYRPADVPPEGSDRIPKPVHPRELYLLDHQDINSTDSILERIDVWSATDYESLLAGAAGPTLPVTVIAAGYVCRLLYGASDFTFLQLDANVSDALQRRPGRPHRRLPTIRL</sequence>
<protein>
    <submittedName>
        <fullName evidence="1">Uncharacterized protein</fullName>
    </submittedName>
</protein>
<dbReference type="Proteomes" id="UP000798662">
    <property type="component" value="Chromosome 3"/>
</dbReference>
<reference evidence="1" key="1">
    <citation type="submission" date="2019-11" db="EMBL/GenBank/DDBJ databases">
        <title>Nori genome reveals adaptations in red seaweeds to the harsh intertidal environment.</title>
        <authorList>
            <person name="Wang D."/>
            <person name="Mao Y."/>
        </authorList>
    </citation>
    <scope>NUCLEOTIDE SEQUENCE</scope>
    <source>
        <tissue evidence="1">Gametophyte</tissue>
    </source>
</reference>
<proteinExistence type="predicted"/>